<proteinExistence type="predicted"/>
<accession>A0A5B7JX24</accession>
<sequence length="47" mass="4782">MRPSPPLFDGQPVGAGPSLPSRTQYLPDCAVGGTEAPSLACTGRRVA</sequence>
<name>A0A5B7JX24_PORTR</name>
<reference evidence="2 3" key="1">
    <citation type="submission" date="2019-05" db="EMBL/GenBank/DDBJ databases">
        <title>Another draft genome of Portunus trituberculatus and its Hox gene families provides insights of decapod evolution.</title>
        <authorList>
            <person name="Jeong J.-H."/>
            <person name="Song I."/>
            <person name="Kim S."/>
            <person name="Choi T."/>
            <person name="Kim D."/>
            <person name="Ryu S."/>
            <person name="Kim W."/>
        </authorList>
    </citation>
    <scope>NUCLEOTIDE SEQUENCE [LARGE SCALE GENOMIC DNA]</scope>
    <source>
        <tissue evidence="2">Muscle</tissue>
    </source>
</reference>
<evidence type="ECO:0000313" key="2">
    <source>
        <dbReference type="EMBL" id="MPC99115.1"/>
    </source>
</evidence>
<gene>
    <name evidence="2" type="ORF">E2C01_094510</name>
</gene>
<dbReference type="Proteomes" id="UP000324222">
    <property type="component" value="Unassembled WGS sequence"/>
</dbReference>
<dbReference type="EMBL" id="VSRR010117013">
    <property type="protein sequence ID" value="MPC99115.1"/>
    <property type="molecule type" value="Genomic_DNA"/>
</dbReference>
<protein>
    <submittedName>
        <fullName evidence="2">Uncharacterized protein</fullName>
    </submittedName>
</protein>
<dbReference type="AlphaFoldDB" id="A0A5B7JX24"/>
<keyword evidence="3" id="KW-1185">Reference proteome</keyword>
<comment type="caution">
    <text evidence="2">The sequence shown here is derived from an EMBL/GenBank/DDBJ whole genome shotgun (WGS) entry which is preliminary data.</text>
</comment>
<evidence type="ECO:0000313" key="3">
    <source>
        <dbReference type="Proteomes" id="UP000324222"/>
    </source>
</evidence>
<evidence type="ECO:0000256" key="1">
    <source>
        <dbReference type="SAM" id="MobiDB-lite"/>
    </source>
</evidence>
<organism evidence="2 3">
    <name type="scientific">Portunus trituberculatus</name>
    <name type="common">Swimming crab</name>
    <name type="synonym">Neptunus trituberculatus</name>
    <dbReference type="NCBI Taxonomy" id="210409"/>
    <lineage>
        <taxon>Eukaryota</taxon>
        <taxon>Metazoa</taxon>
        <taxon>Ecdysozoa</taxon>
        <taxon>Arthropoda</taxon>
        <taxon>Crustacea</taxon>
        <taxon>Multicrustacea</taxon>
        <taxon>Malacostraca</taxon>
        <taxon>Eumalacostraca</taxon>
        <taxon>Eucarida</taxon>
        <taxon>Decapoda</taxon>
        <taxon>Pleocyemata</taxon>
        <taxon>Brachyura</taxon>
        <taxon>Eubrachyura</taxon>
        <taxon>Portunoidea</taxon>
        <taxon>Portunidae</taxon>
        <taxon>Portuninae</taxon>
        <taxon>Portunus</taxon>
    </lineage>
</organism>
<feature type="region of interest" description="Disordered" evidence="1">
    <location>
        <begin position="1"/>
        <end position="21"/>
    </location>
</feature>